<dbReference type="AlphaFoldDB" id="A0A9D1HG05"/>
<organism evidence="2 3">
    <name type="scientific">Candidatus Allocopromorpha excrementavium</name>
    <dbReference type="NCBI Taxonomy" id="2840741"/>
    <lineage>
        <taxon>Bacteria</taxon>
        <taxon>Bacillati</taxon>
        <taxon>Bacillota</taxon>
        <taxon>Clostridia</taxon>
        <taxon>Eubacteriales</taxon>
        <taxon>Eubacteriaceae</taxon>
        <taxon>Eubacteriaceae incertae sedis</taxon>
        <taxon>Candidatus Allocopromorpha</taxon>
    </lineage>
</organism>
<evidence type="ECO:0000259" key="1">
    <source>
        <dbReference type="PROSITE" id="PS50126"/>
    </source>
</evidence>
<dbReference type="Proteomes" id="UP000824159">
    <property type="component" value="Unassembled WGS sequence"/>
</dbReference>
<dbReference type="Gene3D" id="2.40.50.140">
    <property type="entry name" value="Nucleic acid-binding proteins"/>
    <property type="match status" value="1"/>
</dbReference>
<accession>A0A9D1HG05</accession>
<sequence>SGITGFGIYVQLENTVEGFIRIDSLYDDYYDHIEEKYMLIGRHTRKIYKLGDKIDIIVDDVDMDRNEIDFIVADLK</sequence>
<gene>
    <name evidence="2" type="ORF">IAD12_08530</name>
</gene>
<dbReference type="PROSITE" id="PS50126">
    <property type="entry name" value="S1"/>
    <property type="match status" value="1"/>
</dbReference>
<protein>
    <submittedName>
        <fullName evidence="2">S1 RNA-binding domain-containing protein</fullName>
    </submittedName>
</protein>
<dbReference type="Pfam" id="PF00575">
    <property type="entry name" value="S1"/>
    <property type="match status" value="1"/>
</dbReference>
<dbReference type="EMBL" id="DVLX01000099">
    <property type="protein sequence ID" value="HIU00268.1"/>
    <property type="molecule type" value="Genomic_DNA"/>
</dbReference>
<name>A0A9D1HG05_9FIRM</name>
<evidence type="ECO:0000313" key="3">
    <source>
        <dbReference type="Proteomes" id="UP000824159"/>
    </source>
</evidence>
<evidence type="ECO:0000313" key="2">
    <source>
        <dbReference type="EMBL" id="HIU00268.1"/>
    </source>
</evidence>
<dbReference type="SUPFAM" id="SSF50249">
    <property type="entry name" value="Nucleic acid-binding proteins"/>
    <property type="match status" value="1"/>
</dbReference>
<dbReference type="GO" id="GO:0003676">
    <property type="term" value="F:nucleic acid binding"/>
    <property type="evidence" value="ECO:0007669"/>
    <property type="project" value="InterPro"/>
</dbReference>
<reference evidence="2" key="2">
    <citation type="journal article" date="2021" name="PeerJ">
        <title>Extensive microbial diversity within the chicken gut microbiome revealed by metagenomics and culture.</title>
        <authorList>
            <person name="Gilroy R."/>
            <person name="Ravi A."/>
            <person name="Getino M."/>
            <person name="Pursley I."/>
            <person name="Horton D.L."/>
            <person name="Alikhan N.F."/>
            <person name="Baker D."/>
            <person name="Gharbi K."/>
            <person name="Hall N."/>
            <person name="Watson M."/>
            <person name="Adriaenssens E.M."/>
            <person name="Foster-Nyarko E."/>
            <person name="Jarju S."/>
            <person name="Secka A."/>
            <person name="Antonio M."/>
            <person name="Oren A."/>
            <person name="Chaudhuri R.R."/>
            <person name="La Ragione R."/>
            <person name="Hildebrand F."/>
            <person name="Pallen M.J."/>
        </authorList>
    </citation>
    <scope>NUCLEOTIDE SEQUENCE</scope>
    <source>
        <strain evidence="2">CHK176-22527</strain>
    </source>
</reference>
<dbReference type="InterPro" id="IPR003029">
    <property type="entry name" value="S1_domain"/>
</dbReference>
<proteinExistence type="predicted"/>
<dbReference type="InterPro" id="IPR012340">
    <property type="entry name" value="NA-bd_OB-fold"/>
</dbReference>
<comment type="caution">
    <text evidence="2">The sequence shown here is derived from an EMBL/GenBank/DDBJ whole genome shotgun (WGS) entry which is preliminary data.</text>
</comment>
<reference evidence="2" key="1">
    <citation type="submission" date="2020-10" db="EMBL/GenBank/DDBJ databases">
        <authorList>
            <person name="Gilroy R."/>
        </authorList>
    </citation>
    <scope>NUCLEOTIDE SEQUENCE</scope>
    <source>
        <strain evidence="2">CHK176-22527</strain>
    </source>
</reference>
<feature type="domain" description="S1 motif" evidence="1">
    <location>
        <begin position="1"/>
        <end position="73"/>
    </location>
</feature>
<feature type="non-terminal residue" evidence="2">
    <location>
        <position position="1"/>
    </location>
</feature>